<reference evidence="1 2" key="1">
    <citation type="journal article" date="2023" name="IMA Fungus">
        <title>Comparative genomic study of the Penicillium genus elucidates a diverse pangenome and 15 lateral gene transfer events.</title>
        <authorList>
            <person name="Petersen C."/>
            <person name="Sorensen T."/>
            <person name="Nielsen M.R."/>
            <person name="Sondergaard T.E."/>
            <person name="Sorensen J.L."/>
            <person name="Fitzpatrick D.A."/>
            <person name="Frisvad J.C."/>
            <person name="Nielsen K.L."/>
        </authorList>
    </citation>
    <scope>NUCLEOTIDE SEQUENCE [LARGE SCALE GENOMIC DNA]</scope>
    <source>
        <strain evidence="1 2">IBT 3361</strain>
    </source>
</reference>
<protein>
    <submittedName>
        <fullName evidence="1">Uncharacterized protein</fullName>
    </submittedName>
</protein>
<comment type="caution">
    <text evidence="1">The sequence shown here is derived from an EMBL/GenBank/DDBJ whole genome shotgun (WGS) entry which is preliminary data.</text>
</comment>
<organism evidence="1 2">
    <name type="scientific">Penicillium chrysogenum</name>
    <name type="common">Penicillium notatum</name>
    <dbReference type="NCBI Taxonomy" id="5076"/>
    <lineage>
        <taxon>Eukaryota</taxon>
        <taxon>Fungi</taxon>
        <taxon>Dikarya</taxon>
        <taxon>Ascomycota</taxon>
        <taxon>Pezizomycotina</taxon>
        <taxon>Eurotiomycetes</taxon>
        <taxon>Eurotiomycetidae</taxon>
        <taxon>Eurotiales</taxon>
        <taxon>Aspergillaceae</taxon>
        <taxon>Penicillium</taxon>
        <taxon>Penicillium chrysogenum species complex</taxon>
    </lineage>
</organism>
<dbReference type="Proteomes" id="UP001220256">
    <property type="component" value="Unassembled WGS sequence"/>
</dbReference>
<proteinExistence type="predicted"/>
<accession>A0ABQ8W2F9</accession>
<evidence type="ECO:0000313" key="1">
    <source>
        <dbReference type="EMBL" id="KAJ5253546.1"/>
    </source>
</evidence>
<name>A0ABQ8W2F9_PENCH</name>
<dbReference type="EMBL" id="JAPVEB010000012">
    <property type="protein sequence ID" value="KAJ5253546.1"/>
    <property type="molecule type" value="Genomic_DNA"/>
</dbReference>
<evidence type="ECO:0000313" key="2">
    <source>
        <dbReference type="Proteomes" id="UP001220256"/>
    </source>
</evidence>
<gene>
    <name evidence="1" type="ORF">N7505_012209</name>
</gene>
<keyword evidence="2" id="KW-1185">Reference proteome</keyword>
<sequence length="59" mass="6428">MKVWIALAGPVGTVLLPNVAIGARENPLPDPYEVITVSKSWICSLKWGRIVLEIARTPS</sequence>